<dbReference type="EMBL" id="AVOT02015050">
    <property type="protein sequence ID" value="MBW0499031.1"/>
    <property type="molecule type" value="Genomic_DNA"/>
</dbReference>
<reference evidence="1" key="1">
    <citation type="submission" date="2021-03" db="EMBL/GenBank/DDBJ databases">
        <title>Draft genome sequence of rust myrtle Austropuccinia psidii MF-1, a brazilian biotype.</title>
        <authorList>
            <person name="Quecine M.C."/>
            <person name="Pachon D.M.R."/>
            <person name="Bonatelli M.L."/>
            <person name="Correr F.H."/>
            <person name="Franceschini L.M."/>
            <person name="Leite T.F."/>
            <person name="Margarido G.R.A."/>
            <person name="Almeida C.A."/>
            <person name="Ferrarezi J.A."/>
            <person name="Labate C.A."/>
        </authorList>
    </citation>
    <scope>NUCLEOTIDE SEQUENCE</scope>
    <source>
        <strain evidence="1">MF-1</strain>
    </source>
</reference>
<protein>
    <submittedName>
        <fullName evidence="1">Uncharacterized protein</fullName>
    </submittedName>
</protein>
<proteinExistence type="predicted"/>
<keyword evidence="2" id="KW-1185">Reference proteome</keyword>
<name>A0A9Q3HBX0_9BASI</name>
<dbReference type="AlphaFoldDB" id="A0A9Q3HBX0"/>
<dbReference type="Proteomes" id="UP000765509">
    <property type="component" value="Unassembled WGS sequence"/>
</dbReference>
<evidence type="ECO:0000313" key="2">
    <source>
        <dbReference type="Proteomes" id="UP000765509"/>
    </source>
</evidence>
<sequence length="106" mass="12785">MVRTDISLQEKKRKKFFLDINLITNDKILRNLLEDLLEEKYRRQLTSKMELNLVEILRKHRESFSLGDETLGNTEGHDIEQYLDVERPYPPILRKPPYPERLETMK</sequence>
<gene>
    <name evidence="1" type="ORF">O181_038746</name>
</gene>
<organism evidence="1 2">
    <name type="scientific">Austropuccinia psidii MF-1</name>
    <dbReference type="NCBI Taxonomy" id="1389203"/>
    <lineage>
        <taxon>Eukaryota</taxon>
        <taxon>Fungi</taxon>
        <taxon>Dikarya</taxon>
        <taxon>Basidiomycota</taxon>
        <taxon>Pucciniomycotina</taxon>
        <taxon>Pucciniomycetes</taxon>
        <taxon>Pucciniales</taxon>
        <taxon>Sphaerophragmiaceae</taxon>
        <taxon>Austropuccinia</taxon>
    </lineage>
</organism>
<accession>A0A9Q3HBX0</accession>
<comment type="caution">
    <text evidence="1">The sequence shown here is derived from an EMBL/GenBank/DDBJ whole genome shotgun (WGS) entry which is preliminary data.</text>
</comment>
<evidence type="ECO:0000313" key="1">
    <source>
        <dbReference type="EMBL" id="MBW0499031.1"/>
    </source>
</evidence>